<evidence type="ECO:0000256" key="1">
    <source>
        <dbReference type="ARBA" id="ARBA00005485"/>
    </source>
</evidence>
<organism evidence="5 7">
    <name type="scientific">Momordica charantia</name>
    <name type="common">Bitter gourd</name>
    <name type="synonym">Balsam pear</name>
    <dbReference type="NCBI Taxonomy" id="3673"/>
    <lineage>
        <taxon>Eukaryota</taxon>
        <taxon>Viridiplantae</taxon>
        <taxon>Streptophyta</taxon>
        <taxon>Embryophyta</taxon>
        <taxon>Tracheophyta</taxon>
        <taxon>Spermatophyta</taxon>
        <taxon>Magnoliopsida</taxon>
        <taxon>eudicotyledons</taxon>
        <taxon>Gunneridae</taxon>
        <taxon>Pentapetalae</taxon>
        <taxon>rosids</taxon>
        <taxon>fabids</taxon>
        <taxon>Cucurbitales</taxon>
        <taxon>Cucurbitaceae</taxon>
        <taxon>Momordiceae</taxon>
        <taxon>Momordica</taxon>
    </lineage>
</organism>
<protein>
    <submittedName>
        <fullName evidence="6 7">Protein WEAK CHLOROPLAST MOVEMENT UNDER BLUE LIGHT 1-like</fullName>
    </submittedName>
</protein>
<dbReference type="AlphaFoldDB" id="A0A6J1CQW7"/>
<evidence type="ECO:0000313" key="5">
    <source>
        <dbReference type="Proteomes" id="UP000504603"/>
    </source>
</evidence>
<comment type="similarity">
    <text evidence="1">Belongs to the WEB family.</text>
</comment>
<name>A0A6J1CQW7_MOMCH</name>
<sequence length="789" mass="86843">MTGSESEAPTVILCNGKLDFEGGAPPGPVANGVIYSAPVANGVIYSESPEFFPTKNTPSISSEVIVHDRDEITAKDNNIAMEVHSLKNLKQGGLSRGFIETKAPIESVKAAVSKFGGIVDWKARRVHSMVERINPGEDKLDEVQEEILHCRKKSEAAVESEFQVLNELESTKRRIEELKLALEIAQTEEQQAKQDSELAKLRLEEMEQETTEENDDALAKAQLEMAMAGHAAAVSELKSIKEEMEVLRDEFSSLESERDSAVKNADDALAASKEGEQALKELTMELVALKKSLESARAAHLEAEEQRMGAALAKEQDCFKWKKELDDAEAEFCRLNLQILSIEDLKSKVNTASTLLSDLKAEMMAYMESVLKEEIGDEQLLKGEFAETENRTDATVQSAVDSTKRELEEVKLNIEKAIAEVKCLKTAATSLKSELEGEKSTMATTKQREGRPSEKAASLEAELDKTMSEFVDVQGIVNSLDLTNQLKQAAQEADEAKSLAQMAREELQKAKIEAEKAKAESSAMESRLLAAKKEVEASNASTMLALEAIKALQKSNSSEIAEEDSPTTVTISLEEYNELSERAREAEEQASIRVTQAISQIEAVKESEAKSQEMLEEVSRELVDRQQALKDATEKAGQAEEGKLAVEQELRMCKEEQELMMRKEEEEQQRNDNKPNQVVPSPTSSSPRGSFETKESTTGDQADPPAPEVPNAKEQTNKSLGRAESLSKESTTGDQVDPPAPNAKEPTKQGLGRAESLSESKDGKKKKKSFFPKMLTLLSKQKSSRHKAT</sequence>
<dbReference type="RefSeq" id="XP_022144169.1">
    <property type="nucleotide sequence ID" value="XM_022288477.1"/>
</dbReference>
<feature type="region of interest" description="Disordered" evidence="4">
    <location>
        <begin position="655"/>
        <end position="789"/>
    </location>
</feature>
<dbReference type="Pfam" id="PF05701">
    <property type="entry name" value="WEMBL"/>
    <property type="match status" value="1"/>
</dbReference>
<feature type="region of interest" description="Disordered" evidence="4">
    <location>
        <begin position="435"/>
        <end position="455"/>
    </location>
</feature>
<dbReference type="PANTHER" id="PTHR32054:SF31">
    <property type="entry name" value="PROTEIN WEAK CHLOROPLAST MOVEMENT UNDER BLUE LIGHT 1"/>
    <property type="match status" value="1"/>
</dbReference>
<feature type="compositionally biased region" description="Polar residues" evidence="4">
    <location>
        <begin position="674"/>
        <end position="688"/>
    </location>
</feature>
<feature type="coiled-coil region" evidence="3">
    <location>
        <begin position="400"/>
        <end position="434"/>
    </location>
</feature>
<dbReference type="KEGG" id="mcha:111013925"/>
<accession>A0A6J1CQW7</accession>
<keyword evidence="2 3" id="KW-0175">Coiled coil</keyword>
<evidence type="ECO:0000256" key="3">
    <source>
        <dbReference type="SAM" id="Coils"/>
    </source>
</evidence>
<reference evidence="6 7" key="1">
    <citation type="submission" date="2025-04" db="UniProtKB">
        <authorList>
            <consortium name="RefSeq"/>
        </authorList>
    </citation>
    <scope>IDENTIFICATION</scope>
    <source>
        <strain evidence="6 7">OHB3-1</strain>
    </source>
</reference>
<evidence type="ECO:0000256" key="4">
    <source>
        <dbReference type="SAM" id="MobiDB-lite"/>
    </source>
</evidence>
<dbReference type="Proteomes" id="UP000504603">
    <property type="component" value="Unplaced"/>
</dbReference>
<dbReference type="PANTHER" id="PTHR32054">
    <property type="entry name" value="HEAVY CHAIN, PUTATIVE, EXPRESSED-RELATED-RELATED"/>
    <property type="match status" value="1"/>
</dbReference>
<dbReference type="GO" id="GO:0009904">
    <property type="term" value="P:chloroplast accumulation movement"/>
    <property type="evidence" value="ECO:0007669"/>
    <property type="project" value="TreeGrafter"/>
</dbReference>
<evidence type="ECO:0000256" key="2">
    <source>
        <dbReference type="ARBA" id="ARBA00023054"/>
    </source>
</evidence>
<dbReference type="OrthoDB" id="1931671at2759"/>
<dbReference type="GeneID" id="111013925"/>
<dbReference type="InterPro" id="IPR008545">
    <property type="entry name" value="Web"/>
</dbReference>
<dbReference type="RefSeq" id="XP_022144170.1">
    <property type="nucleotide sequence ID" value="XM_022288478.1"/>
</dbReference>
<evidence type="ECO:0000313" key="7">
    <source>
        <dbReference type="RefSeq" id="XP_022144170.1"/>
    </source>
</evidence>
<dbReference type="GO" id="GO:0009903">
    <property type="term" value="P:chloroplast avoidance movement"/>
    <property type="evidence" value="ECO:0007669"/>
    <property type="project" value="TreeGrafter"/>
</dbReference>
<gene>
    <name evidence="6 7" type="primary">LOC111013925</name>
</gene>
<feature type="coiled-coil region" evidence="3">
    <location>
        <begin position="165"/>
        <end position="306"/>
    </location>
</feature>
<dbReference type="GO" id="GO:0005829">
    <property type="term" value="C:cytosol"/>
    <property type="evidence" value="ECO:0007669"/>
    <property type="project" value="TreeGrafter"/>
</dbReference>
<keyword evidence="5" id="KW-1185">Reference proteome</keyword>
<evidence type="ECO:0000313" key="6">
    <source>
        <dbReference type="RefSeq" id="XP_022144169.1"/>
    </source>
</evidence>
<feature type="compositionally biased region" description="Basic and acidic residues" evidence="4">
    <location>
        <begin position="655"/>
        <end position="673"/>
    </location>
</feature>
<proteinExistence type="inferred from homology"/>
<feature type="coiled-coil region" evidence="3">
    <location>
        <begin position="479"/>
        <end position="534"/>
    </location>
</feature>